<organism evidence="4 5">
    <name type="scientific">Hermetia illucens</name>
    <name type="common">Black soldier fly</name>
    <dbReference type="NCBI Taxonomy" id="343691"/>
    <lineage>
        <taxon>Eukaryota</taxon>
        <taxon>Metazoa</taxon>
        <taxon>Ecdysozoa</taxon>
        <taxon>Arthropoda</taxon>
        <taxon>Hexapoda</taxon>
        <taxon>Insecta</taxon>
        <taxon>Pterygota</taxon>
        <taxon>Neoptera</taxon>
        <taxon>Endopterygota</taxon>
        <taxon>Diptera</taxon>
        <taxon>Brachycera</taxon>
        <taxon>Stratiomyomorpha</taxon>
        <taxon>Stratiomyidae</taxon>
        <taxon>Hermetiinae</taxon>
        <taxon>Hermetia</taxon>
    </lineage>
</organism>
<comment type="similarity">
    <text evidence="1">Belongs to the UDP-glycosyltransferase family.</text>
</comment>
<dbReference type="InParanoid" id="A0A7R8UCN6"/>
<dbReference type="PANTHER" id="PTHR48043:SF159">
    <property type="entry name" value="EG:EG0003.4 PROTEIN-RELATED"/>
    <property type="match status" value="1"/>
</dbReference>
<dbReference type="Gene3D" id="3.40.50.2000">
    <property type="entry name" value="Glycogen Phosphorylase B"/>
    <property type="match status" value="1"/>
</dbReference>
<dbReference type="Proteomes" id="UP000594454">
    <property type="component" value="Chromosome 1"/>
</dbReference>
<sequence length="250" mass="28260">MQPLIDRGHDVTIVTTLPLENIDKRYRHIQLDVPPLPKEFMSGMIKDTKGFLGGLTAMKSAIDFGSQHSNLTLQDPRMKRLMAEEKFDLVILGFFLNLFQLGVAASFKCPVVLSLTQRAQNLINDFVGNPTEVFYVPHMRSGLNQPLSFFERVKNVIVSLAIDKGFASYIDYRMELLYNYNFPPEKFPSYEEMLKNVSLVLTISHFSEGVIRPDVPAIVEVAGIQVKPKPEELPKVSHSSIVNFNGRCKV</sequence>
<keyword evidence="5" id="KW-1185">Reference proteome</keyword>
<dbReference type="OrthoDB" id="5835829at2759"/>
<reference evidence="4 5" key="1">
    <citation type="submission" date="2020-11" db="EMBL/GenBank/DDBJ databases">
        <authorList>
            <person name="Wallbank WR R."/>
            <person name="Pardo Diaz C."/>
            <person name="Kozak K."/>
            <person name="Martin S."/>
            <person name="Jiggins C."/>
            <person name="Moest M."/>
            <person name="Warren A I."/>
            <person name="Generalovic N T."/>
            <person name="Byers J.R.P. K."/>
            <person name="Montejo-Kovacevich G."/>
            <person name="Yen C E."/>
        </authorList>
    </citation>
    <scope>NUCLEOTIDE SEQUENCE [LARGE SCALE GENOMIC DNA]</scope>
</reference>
<protein>
    <submittedName>
        <fullName evidence="4">Uncharacterized protein</fullName>
    </submittedName>
</protein>
<dbReference type="InterPro" id="IPR050271">
    <property type="entry name" value="UDP-glycosyltransferase"/>
</dbReference>
<dbReference type="Pfam" id="PF00201">
    <property type="entry name" value="UDPGT"/>
    <property type="match status" value="1"/>
</dbReference>
<proteinExistence type="inferred from homology"/>
<dbReference type="EMBL" id="LR899009">
    <property type="protein sequence ID" value="CAD7078263.1"/>
    <property type="molecule type" value="Genomic_DNA"/>
</dbReference>
<keyword evidence="3" id="KW-0808">Transferase</keyword>
<dbReference type="PANTHER" id="PTHR48043">
    <property type="entry name" value="EG:EG0003.4 PROTEIN-RELATED"/>
    <property type="match status" value="1"/>
</dbReference>
<dbReference type="AlphaFoldDB" id="A0A7R8UCN6"/>
<name>A0A7R8UCN6_HERIL</name>
<dbReference type="SUPFAM" id="SSF53756">
    <property type="entry name" value="UDP-Glycosyltransferase/glycogen phosphorylase"/>
    <property type="match status" value="1"/>
</dbReference>
<accession>A0A7R8UCN6</accession>
<evidence type="ECO:0000313" key="5">
    <source>
        <dbReference type="Proteomes" id="UP000594454"/>
    </source>
</evidence>
<evidence type="ECO:0000256" key="1">
    <source>
        <dbReference type="ARBA" id="ARBA00009995"/>
    </source>
</evidence>
<dbReference type="InterPro" id="IPR002213">
    <property type="entry name" value="UDP_glucos_trans"/>
</dbReference>
<evidence type="ECO:0000313" key="4">
    <source>
        <dbReference type="EMBL" id="CAD7078263.1"/>
    </source>
</evidence>
<gene>
    <name evidence="4" type="ORF">HERILL_LOCUS1542</name>
</gene>
<evidence type="ECO:0000256" key="2">
    <source>
        <dbReference type="ARBA" id="ARBA00022676"/>
    </source>
</evidence>
<dbReference type="GO" id="GO:0008194">
    <property type="term" value="F:UDP-glycosyltransferase activity"/>
    <property type="evidence" value="ECO:0007669"/>
    <property type="project" value="InterPro"/>
</dbReference>
<evidence type="ECO:0000256" key="3">
    <source>
        <dbReference type="ARBA" id="ARBA00022679"/>
    </source>
</evidence>
<keyword evidence="2" id="KW-0328">Glycosyltransferase</keyword>